<keyword evidence="5" id="KW-1185">Reference proteome</keyword>
<dbReference type="InterPro" id="IPR003423">
    <property type="entry name" value="OMP_efflux"/>
</dbReference>
<dbReference type="Gene3D" id="1.20.1600.10">
    <property type="entry name" value="Outer membrane efflux proteins (OEP)"/>
    <property type="match status" value="1"/>
</dbReference>
<dbReference type="Pfam" id="PF02321">
    <property type="entry name" value="OEP"/>
    <property type="match status" value="2"/>
</dbReference>
<dbReference type="GO" id="GO:0005886">
    <property type="term" value="C:plasma membrane"/>
    <property type="evidence" value="ECO:0007669"/>
    <property type="project" value="UniProtKB-SubCell"/>
</dbReference>
<dbReference type="PANTHER" id="PTHR30203:SF25">
    <property type="entry name" value="OUTER MEMBRANE PROTEIN-RELATED"/>
    <property type="match status" value="1"/>
</dbReference>
<feature type="region of interest" description="Disordered" evidence="3">
    <location>
        <begin position="508"/>
        <end position="538"/>
    </location>
</feature>
<name>A0A6B8KDT6_9HYPH</name>
<keyword evidence="2" id="KW-0564">Palmitate</keyword>
<comment type="similarity">
    <text evidence="1 2">Belongs to the outer membrane factor (OMF) (TC 1.B.17) family.</text>
</comment>
<keyword evidence="2" id="KW-0812">Transmembrane</keyword>
<evidence type="ECO:0000313" key="4">
    <source>
        <dbReference type="EMBL" id="QGM46604.1"/>
    </source>
</evidence>
<dbReference type="Gene3D" id="2.20.200.10">
    <property type="entry name" value="Outer membrane efflux proteins (OEP)"/>
    <property type="match status" value="1"/>
</dbReference>
<keyword evidence="2" id="KW-1134">Transmembrane beta strand</keyword>
<proteinExistence type="inferred from homology"/>
<protein>
    <submittedName>
        <fullName evidence="4">Efflux transporter outer membrane subunit</fullName>
    </submittedName>
</protein>
<gene>
    <name evidence="4" type="ORF">H2LOC_013360</name>
</gene>
<dbReference type="AlphaFoldDB" id="A0A6B8KDT6"/>
<keyword evidence="2" id="KW-0732">Signal</keyword>
<evidence type="ECO:0000256" key="3">
    <source>
        <dbReference type="SAM" id="MobiDB-lite"/>
    </source>
</evidence>
<keyword evidence="2" id="KW-0449">Lipoprotein</keyword>
<evidence type="ECO:0000256" key="1">
    <source>
        <dbReference type="ARBA" id="ARBA00007613"/>
    </source>
</evidence>
<organism evidence="4 5">
    <name type="scientific">Methylocystis heyeri</name>
    <dbReference type="NCBI Taxonomy" id="391905"/>
    <lineage>
        <taxon>Bacteria</taxon>
        <taxon>Pseudomonadati</taxon>
        <taxon>Pseudomonadota</taxon>
        <taxon>Alphaproteobacteria</taxon>
        <taxon>Hyphomicrobiales</taxon>
        <taxon>Methylocystaceae</taxon>
        <taxon>Methylocystis</taxon>
    </lineage>
</organism>
<feature type="signal peptide" evidence="2">
    <location>
        <begin position="1"/>
        <end position="32"/>
    </location>
</feature>
<dbReference type="EMBL" id="CP046052">
    <property type="protein sequence ID" value="QGM46604.1"/>
    <property type="molecule type" value="Genomic_DNA"/>
</dbReference>
<feature type="compositionally biased region" description="Basic and acidic residues" evidence="3">
    <location>
        <begin position="526"/>
        <end position="538"/>
    </location>
</feature>
<dbReference type="PROSITE" id="PS51257">
    <property type="entry name" value="PROKAR_LIPOPROTEIN"/>
    <property type="match status" value="1"/>
</dbReference>
<sequence>MGAVEAKSRGAACFAMILSSMLAGCAVGPDFAAPQAPVADAWIEWRNRSLKSGPGEYRDWWRVFHDSALDRLIDAAYAQNLTLLSAGTKVLQARAELGVAIGELYPQQQIASASTSWVRSSNATTPSQGGSSSRLGNFWVDGWGASAVWELDFWGKFRRGVESADAAYLASIATYDDVLVTLLGDVAQTYIGIRTLERQIAIARENIVRQREAVRIARDRYKGGAATMLDVHQAENVLATTEASVPQLTLQLRMGQNALAVLLGLAPGQLGGLLASSSGGIPAAPGKAAVGVPADLLRRRPDIRAAELKAAAQSAQVGVAQAELFPAISITGSFGGLASTAGGHNLAQAFHPIGRAFAVGPAFKWNLLNYGQITNNVRLQDATLQQYLIDYQNAVLKAQQEVEDGISKFTLSREQAHYLARSVSEARGAVEISLLQYQQGTQDFTTVLTSEENLLSAENNLAAANGAAATGLVAVFRGLGGGWQIREGRGFVNEATASEMRSRTNWGELLSPAGETPPPHVGLPGPEDKGPAVRPPEW</sequence>
<dbReference type="SUPFAM" id="SSF56954">
    <property type="entry name" value="Outer membrane efflux proteins (OEP)"/>
    <property type="match status" value="1"/>
</dbReference>
<keyword evidence="2" id="KW-0472">Membrane</keyword>
<reference evidence="4 5" key="1">
    <citation type="submission" date="2019-11" db="EMBL/GenBank/DDBJ databases">
        <title>The genome sequence of Methylocystis heyeri.</title>
        <authorList>
            <person name="Oshkin I.Y."/>
            <person name="Miroshnikov K."/>
            <person name="Dedysh S.N."/>
        </authorList>
    </citation>
    <scope>NUCLEOTIDE SEQUENCE [LARGE SCALE GENOMIC DNA]</scope>
    <source>
        <strain evidence="4 5">H2</strain>
    </source>
</reference>
<dbReference type="KEGG" id="mhey:H2LOC_013360"/>
<dbReference type="Proteomes" id="UP000309061">
    <property type="component" value="Chromosome"/>
</dbReference>
<accession>A0A6B8KDT6</accession>
<dbReference type="PANTHER" id="PTHR30203">
    <property type="entry name" value="OUTER MEMBRANE CATION EFFLUX PROTEIN"/>
    <property type="match status" value="1"/>
</dbReference>
<feature type="chain" id="PRO_5025718906" evidence="2">
    <location>
        <begin position="33"/>
        <end position="538"/>
    </location>
</feature>
<dbReference type="OrthoDB" id="7181739at2"/>
<dbReference type="NCBIfam" id="TIGR01845">
    <property type="entry name" value="outer_NodT"/>
    <property type="match status" value="1"/>
</dbReference>
<dbReference type="InterPro" id="IPR010131">
    <property type="entry name" value="MdtP/NodT-like"/>
</dbReference>
<evidence type="ECO:0000313" key="5">
    <source>
        <dbReference type="Proteomes" id="UP000309061"/>
    </source>
</evidence>
<comment type="subcellular location">
    <subcellularLocation>
        <location evidence="2">Cell membrane</location>
        <topology evidence="2">Lipid-anchor</topology>
    </subcellularLocation>
</comment>
<evidence type="ECO:0000256" key="2">
    <source>
        <dbReference type="RuleBase" id="RU362097"/>
    </source>
</evidence>
<dbReference type="GO" id="GO:0015562">
    <property type="term" value="F:efflux transmembrane transporter activity"/>
    <property type="evidence" value="ECO:0007669"/>
    <property type="project" value="InterPro"/>
</dbReference>